<evidence type="ECO:0000256" key="1">
    <source>
        <dbReference type="SAM" id="SignalP"/>
    </source>
</evidence>
<evidence type="ECO:0000313" key="3">
    <source>
        <dbReference type="EMBL" id="TKC33588.1"/>
    </source>
</evidence>
<evidence type="ECO:0000259" key="2">
    <source>
        <dbReference type="Pfam" id="PF12002"/>
    </source>
</evidence>
<dbReference type="GO" id="GO:0005634">
    <property type="term" value="C:nucleus"/>
    <property type="evidence" value="ECO:0007669"/>
    <property type="project" value="TreeGrafter"/>
</dbReference>
<organism evidence="3 4">
    <name type="scientific">Monodon monoceros</name>
    <name type="common">Narwhal</name>
    <name type="synonym">Ceratodon monodon</name>
    <dbReference type="NCBI Taxonomy" id="40151"/>
    <lineage>
        <taxon>Eukaryota</taxon>
        <taxon>Metazoa</taxon>
        <taxon>Chordata</taxon>
        <taxon>Craniata</taxon>
        <taxon>Vertebrata</taxon>
        <taxon>Euteleostomi</taxon>
        <taxon>Mammalia</taxon>
        <taxon>Eutheria</taxon>
        <taxon>Laurasiatheria</taxon>
        <taxon>Artiodactyla</taxon>
        <taxon>Whippomorpha</taxon>
        <taxon>Cetacea</taxon>
        <taxon>Odontoceti</taxon>
        <taxon>Monodontidae</taxon>
        <taxon>Monodon</taxon>
    </lineage>
</organism>
<dbReference type="FunFam" id="1.10.3710.10:FF:000002">
    <property type="entry name" value="ATPase WRNIP1 isoform 1"/>
    <property type="match status" value="1"/>
</dbReference>
<evidence type="ECO:0000313" key="4">
    <source>
        <dbReference type="Proteomes" id="UP000308365"/>
    </source>
</evidence>
<keyword evidence="1" id="KW-0732">Signal</keyword>
<dbReference type="InterPro" id="IPR021886">
    <property type="entry name" value="MgsA_C"/>
</dbReference>
<dbReference type="InterPro" id="IPR008921">
    <property type="entry name" value="DNA_pol3_clamp-load_cplx_C"/>
</dbReference>
<reference evidence="4" key="1">
    <citation type="journal article" date="2019" name="IScience">
        <title>Narwhal Genome Reveals Long-Term Low Genetic Diversity despite Current Large Abundance Size.</title>
        <authorList>
            <person name="Westbury M.V."/>
            <person name="Petersen B."/>
            <person name="Garde E."/>
            <person name="Heide-Jorgensen M.P."/>
            <person name="Lorenzen E.D."/>
        </authorList>
    </citation>
    <scope>NUCLEOTIDE SEQUENCE [LARGE SCALE GENOMIC DNA]</scope>
</reference>
<proteinExistence type="predicted"/>
<feature type="signal peptide" evidence="1">
    <location>
        <begin position="1"/>
        <end position="18"/>
    </location>
</feature>
<dbReference type="SUPFAM" id="SSF48019">
    <property type="entry name" value="post-AAA+ oligomerization domain-like"/>
    <property type="match status" value="1"/>
</dbReference>
<protein>
    <recommendedName>
        <fullName evidence="2">MgsA AAA+ ATPase C-terminal domain-containing protein</fullName>
    </recommendedName>
</protein>
<dbReference type="Pfam" id="PF12002">
    <property type="entry name" value="MgsA_C"/>
    <property type="match status" value="1"/>
</dbReference>
<feature type="chain" id="PRO_5020923767" description="MgsA AAA+ ATPase C-terminal domain-containing protein" evidence="1">
    <location>
        <begin position="19"/>
        <end position="96"/>
    </location>
</feature>
<dbReference type="AlphaFoldDB" id="A0A4U1EC91"/>
<dbReference type="Gene3D" id="1.10.3710.10">
    <property type="entry name" value="DNA polymerase III clamp loader subunits, C-terminal domain"/>
    <property type="match status" value="1"/>
</dbReference>
<dbReference type="Proteomes" id="UP000308365">
    <property type="component" value="Unassembled WGS sequence"/>
</dbReference>
<comment type="caution">
    <text evidence="3">The sequence shown here is derived from an EMBL/GenBank/DDBJ whole genome shotgun (WGS) entry which is preliminary data.</text>
</comment>
<dbReference type="GO" id="GO:0017116">
    <property type="term" value="F:single-stranded DNA helicase activity"/>
    <property type="evidence" value="ECO:0007669"/>
    <property type="project" value="TreeGrafter"/>
</dbReference>
<dbReference type="PANTHER" id="PTHR13779">
    <property type="entry name" value="WERNER HELICASE-INTERACTING PROTEIN 1 FAMILY MEMBER"/>
    <property type="match status" value="1"/>
</dbReference>
<dbReference type="GO" id="GO:0006261">
    <property type="term" value="P:DNA-templated DNA replication"/>
    <property type="evidence" value="ECO:0007669"/>
    <property type="project" value="TreeGrafter"/>
</dbReference>
<accession>A0A4U1EC91</accession>
<dbReference type="GO" id="GO:0003677">
    <property type="term" value="F:DNA binding"/>
    <property type="evidence" value="ECO:0007669"/>
    <property type="project" value="InterPro"/>
</dbReference>
<dbReference type="GO" id="GO:0008047">
    <property type="term" value="F:enzyme activator activity"/>
    <property type="evidence" value="ECO:0007669"/>
    <property type="project" value="TreeGrafter"/>
</dbReference>
<feature type="domain" description="MgsA AAA+ ATPase C-terminal" evidence="2">
    <location>
        <begin position="6"/>
        <end position="93"/>
    </location>
</feature>
<dbReference type="GO" id="GO:0000731">
    <property type="term" value="P:DNA synthesis involved in DNA repair"/>
    <property type="evidence" value="ECO:0007669"/>
    <property type="project" value="TreeGrafter"/>
</dbReference>
<name>A0A4U1EC91_MONMO</name>
<dbReference type="InterPro" id="IPR051314">
    <property type="entry name" value="AAA_ATPase_RarA/MGS1/WRNIP1"/>
</dbReference>
<sequence>MAWLQVLLAQCVVYLARAPKSIEVYSAYNNVKACLRSHQGPLPPVPLHLRNAPTRLMKDLGYGQGYKYTPVYSEPADQDYLPEELRGVDFFKQRRC</sequence>
<gene>
    <name evidence="3" type="ORF">EI555_010089</name>
</gene>
<dbReference type="PANTHER" id="PTHR13779:SF7">
    <property type="entry name" value="ATPASE WRNIP1"/>
    <property type="match status" value="1"/>
</dbReference>
<dbReference type="EMBL" id="RWIC01002658">
    <property type="protein sequence ID" value="TKC33588.1"/>
    <property type="molecule type" value="Genomic_DNA"/>
</dbReference>